<dbReference type="EC" id="5.6.2.1" evidence="3"/>
<dbReference type="Gene3D" id="1.10.290.10">
    <property type="entry name" value="Topoisomerase I, domain 4"/>
    <property type="match status" value="1"/>
</dbReference>
<feature type="domain" description="Topo IA-type catalytic" evidence="11">
    <location>
        <begin position="124"/>
        <end position="609"/>
    </location>
</feature>
<feature type="region of interest" description="Disordered" evidence="9">
    <location>
        <begin position="792"/>
        <end position="832"/>
    </location>
</feature>
<dbReference type="InterPro" id="IPR003602">
    <property type="entry name" value="Topo_IA_DNA-bd_dom"/>
</dbReference>
<dbReference type="PROSITE" id="PS00396">
    <property type="entry name" value="TOPO_IA_1"/>
    <property type="match status" value="1"/>
</dbReference>
<feature type="domain" description="Toprim" evidence="10">
    <location>
        <begin position="2"/>
        <end position="110"/>
    </location>
</feature>
<feature type="compositionally biased region" description="Low complexity" evidence="9">
    <location>
        <begin position="792"/>
        <end position="821"/>
    </location>
</feature>
<dbReference type="Gene3D" id="3.40.50.140">
    <property type="match status" value="1"/>
</dbReference>
<dbReference type="PROSITE" id="PS50880">
    <property type="entry name" value="TOPRIM"/>
    <property type="match status" value="1"/>
</dbReference>
<keyword evidence="7" id="KW-0238">DNA-binding</keyword>
<dbReference type="SMART" id="SM00437">
    <property type="entry name" value="TOP1Ac"/>
    <property type="match status" value="1"/>
</dbReference>
<dbReference type="InterPro" id="IPR023406">
    <property type="entry name" value="Topo_IA_AS"/>
</dbReference>
<dbReference type="CDD" id="cd00186">
    <property type="entry name" value="TOP1Ac"/>
    <property type="match status" value="1"/>
</dbReference>
<keyword evidence="4" id="KW-0479">Metal-binding</keyword>
<dbReference type="InterPro" id="IPR013826">
    <property type="entry name" value="Topo_IA_cen_sub3"/>
</dbReference>
<keyword evidence="5" id="KW-0460">Magnesium</keyword>
<dbReference type="InterPro" id="IPR013825">
    <property type="entry name" value="Topo_IA_cen_sub2"/>
</dbReference>
<reference evidence="12" key="1">
    <citation type="submission" date="2018-03" db="EMBL/GenBank/DDBJ databases">
        <title>Draft genome sequences of Megaviruse, new member of the family Mimiviridae isolated from water in Shanghai, China.</title>
        <authorList>
            <person name="Xia Y."/>
        </authorList>
    </citation>
    <scope>NUCLEOTIDE SEQUENCE</scope>
    <source>
        <strain evidence="12">SH</strain>
    </source>
</reference>
<dbReference type="InterPro" id="IPR000380">
    <property type="entry name" value="Topo_IA"/>
</dbReference>
<dbReference type="Pfam" id="PF01751">
    <property type="entry name" value="Toprim"/>
    <property type="match status" value="1"/>
</dbReference>
<dbReference type="InterPro" id="IPR028612">
    <property type="entry name" value="Topoisom_1_IA"/>
</dbReference>
<evidence type="ECO:0000256" key="8">
    <source>
        <dbReference type="ARBA" id="ARBA00023235"/>
    </source>
</evidence>
<evidence type="ECO:0000256" key="5">
    <source>
        <dbReference type="ARBA" id="ARBA00022842"/>
    </source>
</evidence>
<evidence type="ECO:0000256" key="4">
    <source>
        <dbReference type="ARBA" id="ARBA00022723"/>
    </source>
</evidence>
<evidence type="ECO:0000259" key="10">
    <source>
        <dbReference type="PROSITE" id="PS50880"/>
    </source>
</evidence>
<dbReference type="PRINTS" id="PR00417">
    <property type="entry name" value="PRTPISMRASEI"/>
</dbReference>
<dbReference type="HAMAP" id="MF_00952">
    <property type="entry name" value="Topoisom_1_prok"/>
    <property type="match status" value="1"/>
</dbReference>
<dbReference type="InterPro" id="IPR013824">
    <property type="entry name" value="Topo_IA_cen_sub1"/>
</dbReference>
<dbReference type="InterPro" id="IPR025589">
    <property type="entry name" value="Toprim_C_rpt"/>
</dbReference>
<sequence length="832" mass="94787">MSILVIVESPNKIKKISSFLGKNYVVKASVGHFRDLDPKKMSIDFENKFEPIYVILKPDVVKNLKSGMKNISKVYLAADPDREGEAIAQSIYDTLKPKNYHRLKFNAITRDAVLLAIKNAGKIEKNLVDAQKARRVLDRLFGYLISPILQRQIGGKLSAGRVQSVTVRIAIDKENEIKKFLDKNSNSSSFKVSGRLSDLKSTLYESTDKNPLAVKTAYHGKIAQIALVDSDKPHNLVTKFLNKCLKSEFRIHSIDEKISTRSPSPPFTTSTLQQEANRKFGMSIDATMKTAQKLYEGGFITYIRTDSVEISEEGHKHIKKIIEQEYGKEYYQKNIYKNKSASSQDAHEAIRPTHPDLIDLENEVQDAYQIKLYRLIWQRTIASQMKPAKIKIMTIQITISKYLEEKINPYYYFQSQIETIIFPGFMRVYIESVDDAIEDDNNIDFKGKIPKINSKVYMEQIIAKQEYMRPPPRYSEASLVKKLENLGIGRPSTYVNTIKTILAREYIKIGDVPGIKREITTYSIESENKKHIMEIFQDTDTVLLGKESKKIIPTSLGVTVNDFLLANFPEMMDYKFTADMETKLDDIAAGSKVWHKVIQSFYDKLEPIINELSKKNNIPQSSEKLLGLDSDGNEIFATKTKYGPVVKRRSGDKFVYSKIPESLDLETIKLSDAIKLLVYPKILGKYKSHDVVLQRGSYGFYIQYNGTNYSNDQGENINLEKAIELIKTKQSNNIAEFNIKQGKKIIRTVVLKGPYGYYVQAQNGKTKKNYPIPKNINVEKITEKEINEIITQKNAKKMTGSKSTKLTKTKSNNNNRNGGSKKNTKANSKKTK</sequence>
<dbReference type="PANTHER" id="PTHR42785:SF1">
    <property type="entry name" value="DNA TOPOISOMERASE"/>
    <property type="match status" value="1"/>
</dbReference>
<dbReference type="InterPro" id="IPR005733">
    <property type="entry name" value="TopoI_bac-type"/>
</dbReference>
<evidence type="ECO:0000256" key="7">
    <source>
        <dbReference type="ARBA" id="ARBA00023125"/>
    </source>
</evidence>
<dbReference type="InterPro" id="IPR006171">
    <property type="entry name" value="TOPRIM_dom"/>
</dbReference>
<evidence type="ECO:0000256" key="2">
    <source>
        <dbReference type="ARBA" id="ARBA00009446"/>
    </source>
</evidence>
<dbReference type="SUPFAM" id="SSF56712">
    <property type="entry name" value="Prokaryotic type I DNA topoisomerase"/>
    <property type="match status" value="1"/>
</dbReference>
<dbReference type="Pfam" id="PF13368">
    <property type="entry name" value="Toprim_C_rpt"/>
    <property type="match status" value="2"/>
</dbReference>
<comment type="catalytic activity">
    <reaction evidence="1">
        <text>ATP-independent breakage of single-stranded DNA, followed by passage and rejoining.</text>
        <dbReference type="EC" id="5.6.2.1"/>
    </reaction>
</comment>
<organism evidence="12">
    <name type="scientific">Megavirus baoshan</name>
    <dbReference type="NCBI Taxonomy" id="2496520"/>
    <lineage>
        <taxon>Viruses</taxon>
        <taxon>Varidnaviria</taxon>
        <taxon>Bamfordvirae</taxon>
        <taxon>Nucleocytoviricota</taxon>
        <taxon>Megaviricetes</taxon>
        <taxon>Imitervirales</taxon>
        <taxon>Mimiviridae</taxon>
        <taxon>Megamimivirinae</taxon>
        <taxon>Megavirus</taxon>
        <taxon>Megavirus baoshanense</taxon>
    </lineage>
</organism>
<dbReference type="GO" id="GO:0046872">
    <property type="term" value="F:metal ion binding"/>
    <property type="evidence" value="ECO:0007669"/>
    <property type="project" value="UniProtKB-KW"/>
</dbReference>
<dbReference type="SMART" id="SM00493">
    <property type="entry name" value="TOPRIM"/>
    <property type="match status" value="1"/>
</dbReference>
<dbReference type="InterPro" id="IPR003601">
    <property type="entry name" value="Topo_IA_2"/>
</dbReference>
<dbReference type="PROSITE" id="PS52039">
    <property type="entry name" value="TOPO_IA_2"/>
    <property type="match status" value="1"/>
</dbReference>
<evidence type="ECO:0000259" key="11">
    <source>
        <dbReference type="PROSITE" id="PS52039"/>
    </source>
</evidence>
<dbReference type="NCBIfam" id="TIGR01051">
    <property type="entry name" value="topA_bact"/>
    <property type="match status" value="1"/>
</dbReference>
<dbReference type="Pfam" id="PF01131">
    <property type="entry name" value="Topoisom_bac"/>
    <property type="match status" value="2"/>
</dbReference>
<dbReference type="Gene3D" id="1.10.460.10">
    <property type="entry name" value="Topoisomerase I, domain 2"/>
    <property type="match status" value="2"/>
</dbReference>
<comment type="similarity">
    <text evidence="2">Belongs to the type IA topoisomerase family.</text>
</comment>
<evidence type="ECO:0000256" key="1">
    <source>
        <dbReference type="ARBA" id="ARBA00000213"/>
    </source>
</evidence>
<dbReference type="InterPro" id="IPR023405">
    <property type="entry name" value="Topo_IA_core_domain"/>
</dbReference>
<keyword evidence="6" id="KW-0799">Topoisomerase</keyword>
<evidence type="ECO:0000256" key="3">
    <source>
        <dbReference type="ARBA" id="ARBA00012891"/>
    </source>
</evidence>
<accession>A0A3S5HLB9</accession>
<dbReference type="PANTHER" id="PTHR42785">
    <property type="entry name" value="DNA TOPOISOMERASE, TYPE IA, CORE"/>
    <property type="match status" value="1"/>
</dbReference>
<protein>
    <recommendedName>
        <fullName evidence="3">DNA topoisomerase</fullName>
        <ecNumber evidence="3">5.6.2.1</ecNumber>
    </recommendedName>
</protein>
<gene>
    <name evidence="12" type="ORF">Mb0776</name>
</gene>
<proteinExistence type="inferred from homology"/>
<dbReference type="Gene3D" id="2.70.20.10">
    <property type="entry name" value="Topoisomerase I, domain 3"/>
    <property type="match status" value="1"/>
</dbReference>
<evidence type="ECO:0000313" key="12">
    <source>
        <dbReference type="EMBL" id="AZL89521.1"/>
    </source>
</evidence>
<name>A0A3S5HLB9_9VIRU</name>
<dbReference type="GO" id="GO:0003917">
    <property type="term" value="F:DNA topoisomerase type I (single strand cut, ATP-independent) activity"/>
    <property type="evidence" value="ECO:0007669"/>
    <property type="project" value="UniProtKB-EC"/>
</dbReference>
<dbReference type="InterPro" id="IPR013497">
    <property type="entry name" value="Topo_IA_cen"/>
</dbReference>
<evidence type="ECO:0000256" key="6">
    <source>
        <dbReference type="ARBA" id="ARBA00023029"/>
    </source>
</evidence>
<keyword evidence="8" id="KW-0413">Isomerase</keyword>
<feature type="compositionally biased region" description="Basic residues" evidence="9">
    <location>
        <begin position="822"/>
        <end position="832"/>
    </location>
</feature>
<evidence type="ECO:0000256" key="9">
    <source>
        <dbReference type="SAM" id="MobiDB-lite"/>
    </source>
</evidence>
<dbReference type="SMART" id="SM00436">
    <property type="entry name" value="TOP1Bc"/>
    <property type="match status" value="1"/>
</dbReference>
<dbReference type="EMBL" id="MH046811">
    <property type="protein sequence ID" value="AZL89521.1"/>
    <property type="molecule type" value="Genomic_DNA"/>
</dbReference>
<dbReference type="GO" id="GO:0006265">
    <property type="term" value="P:DNA topological change"/>
    <property type="evidence" value="ECO:0007669"/>
    <property type="project" value="InterPro"/>
</dbReference>
<dbReference type="GO" id="GO:0003677">
    <property type="term" value="F:DNA binding"/>
    <property type="evidence" value="ECO:0007669"/>
    <property type="project" value="UniProtKB-KW"/>
</dbReference>